<evidence type="ECO:0000256" key="3">
    <source>
        <dbReference type="ARBA" id="ARBA00012759"/>
    </source>
</evidence>
<dbReference type="Gene3D" id="3.90.70.80">
    <property type="match status" value="2"/>
</dbReference>
<dbReference type="GO" id="GO:0004843">
    <property type="term" value="F:cysteine-type deubiquitinase activity"/>
    <property type="evidence" value="ECO:0007669"/>
    <property type="project" value="UniProtKB-EC"/>
</dbReference>
<keyword evidence="5" id="KW-0833">Ubl conjugation pathway</keyword>
<dbReference type="Proteomes" id="UP000285883">
    <property type="component" value="Unassembled WGS sequence"/>
</dbReference>
<keyword evidence="6" id="KW-0378">Hydrolase</keyword>
<evidence type="ECO:0000256" key="2">
    <source>
        <dbReference type="ARBA" id="ARBA00010515"/>
    </source>
</evidence>
<feature type="domain" description="OTU" evidence="12">
    <location>
        <begin position="53"/>
        <end position="191"/>
    </location>
</feature>
<dbReference type="Pfam" id="PF07859">
    <property type="entry name" value="Abhydrolase_3"/>
    <property type="match status" value="2"/>
</dbReference>
<dbReference type="Proteomes" id="UP000285624">
    <property type="component" value="Unassembled WGS sequence"/>
</dbReference>
<accession>A0A3R7JT48</accession>
<feature type="region of interest" description="Disordered" evidence="11">
    <location>
        <begin position="273"/>
        <end position="309"/>
    </location>
</feature>
<evidence type="ECO:0000256" key="7">
    <source>
        <dbReference type="ARBA" id="ARBA00022807"/>
    </source>
</evidence>
<dbReference type="EMBL" id="MAYM02001357">
    <property type="protein sequence ID" value="RLN20569.1"/>
    <property type="molecule type" value="Genomic_DNA"/>
</dbReference>
<keyword evidence="4" id="KW-0645">Protease</keyword>
<dbReference type="GO" id="GO:0006508">
    <property type="term" value="P:proteolysis"/>
    <property type="evidence" value="ECO:0007669"/>
    <property type="project" value="UniProtKB-KW"/>
</dbReference>
<dbReference type="PANTHER" id="PTHR48081:SF8">
    <property type="entry name" value="ALPHA_BETA HYDROLASE FOLD-3 DOMAIN-CONTAINING PROTEIN-RELATED"/>
    <property type="match status" value="1"/>
</dbReference>
<dbReference type="InterPro" id="IPR029058">
    <property type="entry name" value="AB_hydrolase_fold"/>
</dbReference>
<evidence type="ECO:0000313" key="16">
    <source>
        <dbReference type="Proteomes" id="UP000285883"/>
    </source>
</evidence>
<protein>
    <recommendedName>
        <fullName evidence="9">OTU domain-containing protein 1</fullName>
        <ecNumber evidence="3">3.4.19.12</ecNumber>
    </recommendedName>
</protein>
<comment type="catalytic activity">
    <reaction evidence="1">
        <text>Thiol-dependent hydrolysis of ester, thioester, amide, peptide and isopeptide bonds formed by the C-terminal Gly of ubiquitin (a 76-residue protein attached to proteins as an intracellular targeting signal).</text>
        <dbReference type="EC" id="3.4.19.12"/>
    </reaction>
</comment>
<dbReference type="EC" id="3.4.19.12" evidence="3"/>
<organism evidence="14 15">
    <name type="scientific">Phytophthora kernoviae</name>
    <dbReference type="NCBI Taxonomy" id="325452"/>
    <lineage>
        <taxon>Eukaryota</taxon>
        <taxon>Sar</taxon>
        <taxon>Stramenopiles</taxon>
        <taxon>Oomycota</taxon>
        <taxon>Peronosporomycetes</taxon>
        <taxon>Peronosporales</taxon>
        <taxon>Peronosporaceae</taxon>
        <taxon>Phytophthora</taxon>
    </lineage>
</organism>
<evidence type="ECO:0000259" key="12">
    <source>
        <dbReference type="PROSITE" id="PS50802"/>
    </source>
</evidence>
<dbReference type="Gene3D" id="3.40.50.1820">
    <property type="entry name" value="alpha/beta hydrolase"/>
    <property type="match status" value="2"/>
</dbReference>
<feature type="compositionally biased region" description="Low complexity" evidence="11">
    <location>
        <begin position="567"/>
        <end position="580"/>
    </location>
</feature>
<dbReference type="InterPro" id="IPR003323">
    <property type="entry name" value="OTU_dom"/>
</dbReference>
<evidence type="ECO:0000313" key="13">
    <source>
        <dbReference type="EMBL" id="RLN20569.1"/>
    </source>
</evidence>
<dbReference type="CDD" id="cd22771">
    <property type="entry name" value="OTU_plant_OTU7-like"/>
    <property type="match status" value="2"/>
</dbReference>
<comment type="function">
    <text evidence="8">Deubiquitinating enzyme that specifically hydrolyzes 'Lys-63'-linked polyubiquitin to monoubiquitin. Required for the stability and translation of a subset mRNAs with a high abundance of rare codons by mediating deubiquitination of 40S ribosomal protein RPS10/eS10, thereby antagonizing ZNF598-mediated 40S ubiquitination. The abundance of rare codons in mRNAs can limit the translation rate and can lead to ribosome collisions that trigger activation of ribosome quality control (RQC) pathway by ZNF598. OTUD1-mediated deubiquitination prevents activation of the RQC and subsequent dissociation of ribosomes and stimulates formation of polysomes and translation.</text>
</comment>
<comment type="caution">
    <text evidence="14">The sequence shown here is derived from an EMBL/GenBank/DDBJ whole genome shotgun (WGS) entry which is preliminary data.</text>
</comment>
<evidence type="ECO:0000256" key="5">
    <source>
        <dbReference type="ARBA" id="ARBA00022786"/>
    </source>
</evidence>
<comment type="similarity">
    <text evidence="2">Belongs to the 'GDXG' lipolytic enzyme family.</text>
</comment>
<evidence type="ECO:0000256" key="8">
    <source>
        <dbReference type="ARBA" id="ARBA00057633"/>
    </source>
</evidence>
<sequence length="1189" mass="132436">MGRKAVTKLMKKAPKVVFEAATGKKFNEGKKQRVKGKKNKKDSSYVVDGNAIKLMRRQLADVGCKLHIVEFVSATLRRRALGDQLFGDQHEHEDVRKRVVDYLEQHRDDFEPFMEDEEKFEKYCERMREDGTWGGNQELYAAARLFQIYVVVHQDQPSARIMVIECDRLKPNRFVHVAYHGEDHYDSVHSLRDPTDPDALPIPIELDCDGFRPEDFAKRWQTQGMLSDDGQPEQQPQRVVPKLSLASSAKLDNNGSSDDDLVGDAAAAAKEVDVENQRINASENGGAYTPKVEYGSPRPDSKERDASWTSKEQVETHYAAIGWSVVQISKDGNCLFRAISDQLYTNELFHHDIRQRLVDFIEKEQQIFKPFVENEEVSDYCTRMREDGEWGGHLELYAAAKLFNIHIMVHTGPVRRLRVENNADEDAAKQNTPPPPPYRVLHLLYKDDHYSSLHLKQENPEVNALATTDSTDKRARSPTKTVDSPQKKCVKFQEPGQEILDGDKDNESDKDGVDEKVMSCVEEEVPQCGVILPRQALFHHGKRRVSGENLFSMVHLPSARNMLAIPESPSTTSSKSSSSSEEQDKQPESNTFVRTRPKAPTVRAVPVSYPRAPHMCVTLTYRIEKELKQLHNTNDKVEILLGNYRKAPEHQFPTQPMDVMALYEKYLLRSEGLEPSQIILAGDSAGGGLVMSMLLRLRDAKPELLPLAGMLISPAVDLSGDEPEAPHCFLSPNLCAAVCTAYHANRNDPSEWADASSVHRDLKGLPPVFLQAGRLDYIYQQSDRLAAKAAVDGAMNWEIDVHDDMPHVFSIFPTFVLPYAQVGVQKLAAFAAKHFIKSGNSDTIALLRVAIRECARGARGQRMVIDANHARVIRSQSAAFGTALGWFACRQHGRRLEPIYANGLEHLWLRSGEPQTPESKRLVVLYVHGGGFALMSPRLYIAFGATLAVAIEKELSRQFDGTQSVQVDVFLGNYRKAPEHCFPTPPEDTVAAYKHLLHIEGIPPEQIILVGDSAGGGLVMSTLLRMRDAGQHQHLPLAAMLICPAVDLSGIEAQGNPEVASANCLLSPEMIAAGRIGYHKTLSDPKTWADASSVHCDLRGLPPVYVQAASLDYLYQHSIGLAEKAKNDGVTNWELDVHEDLPHVFSIFPSYVLPYASVGVLKMAAFAAKHFIPVSTSIATITTEVATAA</sequence>
<keyword evidence="7" id="KW-0788">Thiol protease</keyword>
<gene>
    <name evidence="13" type="ORF">BBI17_005661</name>
    <name evidence="14" type="ORF">BBO99_00005668</name>
</gene>
<proteinExistence type="inferred from homology"/>
<reference evidence="15 16" key="1">
    <citation type="submission" date="2018-07" db="EMBL/GenBank/DDBJ databases">
        <title>Genome sequencing of oomycete isolates from Chile give support for New Zealand origin for Phytophthora kernoviae and make available the first Nothophytophthora sp. genome.</title>
        <authorList>
            <person name="Studholme D.J."/>
            <person name="Sanfuentes E."/>
            <person name="Panda P."/>
            <person name="Hill R."/>
            <person name="Sambles C."/>
            <person name="Grant M."/>
            <person name="Williams N.M."/>
            <person name="Mcdougal R.L."/>
        </authorList>
    </citation>
    <scope>NUCLEOTIDE SEQUENCE [LARGE SCALE GENOMIC DNA]</scope>
    <source>
        <strain evidence="13">Chile2</strain>
        <strain evidence="14">Chile4</strain>
    </source>
</reference>
<keyword evidence="15" id="KW-1185">Reference proteome</keyword>
<dbReference type="InterPro" id="IPR038765">
    <property type="entry name" value="Papain-like_cys_pep_sf"/>
</dbReference>
<dbReference type="STRING" id="325452.A0A3R7JT48"/>
<dbReference type="PROSITE" id="PS01174">
    <property type="entry name" value="LIPASE_GDXG_SER"/>
    <property type="match status" value="1"/>
</dbReference>
<feature type="region of interest" description="Disordered" evidence="11">
    <location>
        <begin position="564"/>
        <end position="599"/>
    </location>
</feature>
<feature type="region of interest" description="Disordered" evidence="11">
    <location>
        <begin position="455"/>
        <end position="513"/>
    </location>
</feature>
<feature type="domain" description="OTU" evidence="12">
    <location>
        <begin position="323"/>
        <end position="456"/>
    </location>
</feature>
<dbReference type="InterPro" id="IPR013094">
    <property type="entry name" value="AB_hydrolase_3"/>
</dbReference>
<evidence type="ECO:0000313" key="14">
    <source>
        <dbReference type="EMBL" id="RLN78861.1"/>
    </source>
</evidence>
<evidence type="ECO:0000313" key="15">
    <source>
        <dbReference type="Proteomes" id="UP000285624"/>
    </source>
</evidence>
<evidence type="ECO:0000256" key="1">
    <source>
        <dbReference type="ARBA" id="ARBA00000707"/>
    </source>
</evidence>
<evidence type="ECO:0000256" key="9">
    <source>
        <dbReference type="ARBA" id="ARBA00074858"/>
    </source>
</evidence>
<dbReference type="PROSITE" id="PS50802">
    <property type="entry name" value="OTU"/>
    <property type="match status" value="2"/>
</dbReference>
<dbReference type="Pfam" id="PF02338">
    <property type="entry name" value="OTU"/>
    <property type="match status" value="2"/>
</dbReference>
<evidence type="ECO:0000256" key="4">
    <source>
        <dbReference type="ARBA" id="ARBA00022670"/>
    </source>
</evidence>
<dbReference type="InterPro" id="IPR050300">
    <property type="entry name" value="GDXG_lipolytic_enzyme"/>
</dbReference>
<dbReference type="AlphaFoldDB" id="A0A3R7JT48"/>
<dbReference type="FunFam" id="3.90.70.80:FF:000010">
    <property type="entry name" value="OTU domain-containing protein 1"/>
    <property type="match status" value="1"/>
</dbReference>
<feature type="active site" evidence="10">
    <location>
        <position position="684"/>
    </location>
</feature>
<dbReference type="InterPro" id="IPR033140">
    <property type="entry name" value="Lipase_GDXG_put_SER_AS"/>
</dbReference>
<feature type="compositionally biased region" description="Basic and acidic residues" evidence="11">
    <location>
        <begin position="501"/>
        <end position="513"/>
    </location>
</feature>
<dbReference type="PANTHER" id="PTHR48081">
    <property type="entry name" value="AB HYDROLASE SUPERFAMILY PROTEIN C4A8.06C"/>
    <property type="match status" value="1"/>
</dbReference>
<evidence type="ECO:0000256" key="11">
    <source>
        <dbReference type="SAM" id="MobiDB-lite"/>
    </source>
</evidence>
<dbReference type="SUPFAM" id="SSF53474">
    <property type="entry name" value="alpha/beta-Hydrolases"/>
    <property type="match status" value="2"/>
</dbReference>
<dbReference type="EMBL" id="MBDN02000171">
    <property type="protein sequence ID" value="RLN78861.1"/>
    <property type="molecule type" value="Genomic_DNA"/>
</dbReference>
<evidence type="ECO:0000256" key="6">
    <source>
        <dbReference type="ARBA" id="ARBA00022801"/>
    </source>
</evidence>
<evidence type="ECO:0000256" key="10">
    <source>
        <dbReference type="PROSITE-ProRule" id="PRU10038"/>
    </source>
</evidence>
<name>A0A3R7JT48_9STRA</name>
<dbReference type="SUPFAM" id="SSF54001">
    <property type="entry name" value="Cysteine proteinases"/>
    <property type="match status" value="2"/>
</dbReference>